<organism evidence="1 2">
    <name type="scientific">Actinomadura harenae</name>
    <dbReference type="NCBI Taxonomy" id="2483351"/>
    <lineage>
        <taxon>Bacteria</taxon>
        <taxon>Bacillati</taxon>
        <taxon>Actinomycetota</taxon>
        <taxon>Actinomycetes</taxon>
        <taxon>Streptosporangiales</taxon>
        <taxon>Thermomonosporaceae</taxon>
        <taxon>Actinomadura</taxon>
    </lineage>
</organism>
<protein>
    <submittedName>
        <fullName evidence="1">Uncharacterized protein</fullName>
    </submittedName>
</protein>
<proteinExistence type="predicted"/>
<evidence type="ECO:0000313" key="1">
    <source>
        <dbReference type="EMBL" id="RMI41795.1"/>
    </source>
</evidence>
<dbReference type="EMBL" id="RFFG01000039">
    <property type="protein sequence ID" value="RMI41795.1"/>
    <property type="molecule type" value="Genomic_DNA"/>
</dbReference>
<dbReference type="AlphaFoldDB" id="A0A3M2M096"/>
<gene>
    <name evidence="1" type="ORF">EBO15_21885</name>
</gene>
<evidence type="ECO:0000313" key="2">
    <source>
        <dbReference type="Proteomes" id="UP000282674"/>
    </source>
</evidence>
<reference evidence="1 2" key="1">
    <citation type="submission" date="2018-10" db="EMBL/GenBank/DDBJ databases">
        <title>Isolation from soil.</title>
        <authorList>
            <person name="Hu J."/>
        </authorList>
    </citation>
    <scope>NUCLEOTIDE SEQUENCE [LARGE SCALE GENOMIC DNA]</scope>
    <source>
        <strain evidence="1 2">NEAU-Ht49</strain>
    </source>
</reference>
<dbReference type="Pfam" id="PF19895">
    <property type="entry name" value="DUF6368"/>
    <property type="match status" value="1"/>
</dbReference>
<comment type="caution">
    <text evidence="1">The sequence shown here is derived from an EMBL/GenBank/DDBJ whole genome shotgun (WGS) entry which is preliminary data.</text>
</comment>
<accession>A0A3M2M096</accession>
<sequence>MIDLAEPLLLATLCELRTMMRELSSHYEEMRPGLFDVSVPATRLGIRNWREGDDSEQEEHRPFLVSLIGPGIGDEDVFDAEHADEPEVEAVLGFRPTHAVNVIAGCNRCLDHVATALLAATVMDVIGGFVKAELRPGHGPDIADLPGMVGIIGGQWPTALGTAEFLRSWVREPGFRLVK</sequence>
<name>A0A3M2M096_9ACTN</name>
<dbReference type="Proteomes" id="UP000282674">
    <property type="component" value="Unassembled WGS sequence"/>
</dbReference>
<dbReference type="InterPro" id="IPR045948">
    <property type="entry name" value="DUF6368"/>
</dbReference>
<keyword evidence="2" id="KW-1185">Reference proteome</keyword>